<evidence type="ECO:0000256" key="1">
    <source>
        <dbReference type="ARBA" id="ARBA00009986"/>
    </source>
</evidence>
<dbReference type="SUPFAM" id="SSF53720">
    <property type="entry name" value="ALDH-like"/>
    <property type="match status" value="1"/>
</dbReference>
<sequence>MRRTSAFPSMFPGHGTQLGQQVSDISHGVERLHEIAYQELIPLSSHPSCLPLSSTSPPPRASRSPVLNTGLFINNEFVAAKDGKTLDTVNPSNGKVIAKVSEAGPEDVDLAVHAAEKAYNDVWSKTSGKTRSRLMHKLADILESHAEELAQIETLDNGKGISFSRGFDVAELIQCFRYYAGWADKIHGKVIDTEGAFSFTRHEPIGVCGAIIPWNFPLLMLAWKIAPALATGNTVVLKTSELTPLSGLKFASLVAEAGFPPGVINIITGYGPRAGDALARHSKVGKIAFTGSTNVGRLVMKAAAESNLKKVTLELGGKSPNIIFDDADLDEAVKWAHHGIFFNHGQTCCAGSRVYVQEGVYDEFLKRFSKISRDTKIGDPFDEGNFQGPQVSETQYNRIMSYIEHGIKEGAKVATGGKRHGTEGYFIEPTVFTDVKEDMKIMQEEIFGPVVAVAKFKTLEEVIEKAHLTEYGLAAAVFTQNVTKALEVSALLKAGTVWVNCVNQLDYNTPFGGYRQSGFGRENGKYALDNYTQIKTVKVNLTRSTRST</sequence>
<reference evidence="6 7" key="1">
    <citation type="journal article" date="2018" name="New Phytol.">
        <title>Phylogenomics of Endogonaceae and evolution of mycorrhizas within Mucoromycota.</title>
        <authorList>
            <person name="Chang Y."/>
            <person name="Desiro A."/>
            <person name="Na H."/>
            <person name="Sandor L."/>
            <person name="Lipzen A."/>
            <person name="Clum A."/>
            <person name="Barry K."/>
            <person name="Grigoriev I.V."/>
            <person name="Martin F.M."/>
            <person name="Stajich J.E."/>
            <person name="Smith M.E."/>
            <person name="Bonito G."/>
            <person name="Spatafora J.W."/>
        </authorList>
    </citation>
    <scope>NUCLEOTIDE SEQUENCE [LARGE SCALE GENOMIC DNA]</scope>
    <source>
        <strain evidence="6 7">AD002</strain>
    </source>
</reference>
<dbReference type="InterPro" id="IPR016160">
    <property type="entry name" value="Ald_DH_CS_CYS"/>
</dbReference>
<dbReference type="PANTHER" id="PTHR11699">
    <property type="entry name" value="ALDEHYDE DEHYDROGENASE-RELATED"/>
    <property type="match status" value="1"/>
</dbReference>
<protein>
    <submittedName>
        <fullName evidence="6">Aldehyde dehydrogenase domain-containing protein</fullName>
    </submittedName>
</protein>
<evidence type="ECO:0000259" key="5">
    <source>
        <dbReference type="Pfam" id="PF00171"/>
    </source>
</evidence>
<evidence type="ECO:0000313" key="6">
    <source>
        <dbReference type="EMBL" id="RUS34449.1"/>
    </source>
</evidence>
<keyword evidence="7" id="KW-1185">Reference proteome</keyword>
<gene>
    <name evidence="6" type="ORF">BC938DRAFT_480319</name>
</gene>
<dbReference type="InterPro" id="IPR029510">
    <property type="entry name" value="Ald_DH_CS_GLU"/>
</dbReference>
<evidence type="ECO:0000256" key="2">
    <source>
        <dbReference type="ARBA" id="ARBA00023002"/>
    </source>
</evidence>
<dbReference type="GO" id="GO:0004030">
    <property type="term" value="F:aldehyde dehydrogenase [NAD(P)+] activity"/>
    <property type="evidence" value="ECO:0007669"/>
    <property type="project" value="UniProtKB-ARBA"/>
</dbReference>
<comment type="caution">
    <text evidence="6">The sequence shown here is derived from an EMBL/GenBank/DDBJ whole genome shotgun (WGS) entry which is preliminary data.</text>
</comment>
<name>A0A433QXB5_9FUNG</name>
<proteinExistence type="inferred from homology"/>
<evidence type="ECO:0000256" key="3">
    <source>
        <dbReference type="PROSITE-ProRule" id="PRU10007"/>
    </source>
</evidence>
<dbReference type="Pfam" id="PF00171">
    <property type="entry name" value="Aldedh"/>
    <property type="match status" value="1"/>
</dbReference>
<dbReference type="PROSITE" id="PS00687">
    <property type="entry name" value="ALDEHYDE_DEHYDR_GLU"/>
    <property type="match status" value="1"/>
</dbReference>
<dbReference type="GO" id="GO:0019413">
    <property type="term" value="P:acetate biosynthetic process"/>
    <property type="evidence" value="ECO:0007669"/>
    <property type="project" value="UniProtKB-ARBA"/>
</dbReference>
<feature type="active site" evidence="3">
    <location>
        <position position="314"/>
    </location>
</feature>
<organism evidence="6 7">
    <name type="scientific">Jimgerdemannia flammicorona</name>
    <dbReference type="NCBI Taxonomy" id="994334"/>
    <lineage>
        <taxon>Eukaryota</taxon>
        <taxon>Fungi</taxon>
        <taxon>Fungi incertae sedis</taxon>
        <taxon>Mucoromycota</taxon>
        <taxon>Mucoromycotina</taxon>
        <taxon>Endogonomycetes</taxon>
        <taxon>Endogonales</taxon>
        <taxon>Endogonaceae</taxon>
        <taxon>Jimgerdemannia</taxon>
    </lineage>
</organism>
<dbReference type="Gene3D" id="3.40.605.10">
    <property type="entry name" value="Aldehyde Dehydrogenase, Chain A, domain 1"/>
    <property type="match status" value="1"/>
</dbReference>
<dbReference type="InterPro" id="IPR016163">
    <property type="entry name" value="Ald_DH_C"/>
</dbReference>
<comment type="similarity">
    <text evidence="1 4">Belongs to the aldehyde dehydrogenase family.</text>
</comment>
<dbReference type="InterPro" id="IPR016162">
    <property type="entry name" value="Ald_DH_N"/>
</dbReference>
<keyword evidence="2 4" id="KW-0560">Oxidoreductase</keyword>
<evidence type="ECO:0000256" key="4">
    <source>
        <dbReference type="RuleBase" id="RU003345"/>
    </source>
</evidence>
<dbReference type="FunFam" id="3.40.605.10:FF:000026">
    <property type="entry name" value="Aldehyde dehydrogenase, putative"/>
    <property type="match status" value="1"/>
</dbReference>
<dbReference type="PROSITE" id="PS00070">
    <property type="entry name" value="ALDEHYDE_DEHYDR_CYS"/>
    <property type="match status" value="1"/>
</dbReference>
<dbReference type="Proteomes" id="UP000274822">
    <property type="component" value="Unassembled WGS sequence"/>
</dbReference>
<dbReference type="InterPro" id="IPR015590">
    <property type="entry name" value="Aldehyde_DH_dom"/>
</dbReference>
<dbReference type="EMBL" id="RBNJ01000479">
    <property type="protein sequence ID" value="RUS34449.1"/>
    <property type="molecule type" value="Genomic_DNA"/>
</dbReference>
<dbReference type="AlphaFoldDB" id="A0A433QXB5"/>
<feature type="domain" description="Aldehyde dehydrogenase" evidence="5">
    <location>
        <begin position="78"/>
        <end position="537"/>
    </location>
</feature>
<dbReference type="FunFam" id="3.40.605.10:FF:000050">
    <property type="entry name" value="Aldehyde dehydrogenase, mitochondrial"/>
    <property type="match status" value="1"/>
</dbReference>
<dbReference type="InterPro" id="IPR016161">
    <property type="entry name" value="Ald_DH/histidinol_DH"/>
</dbReference>
<accession>A0A433QXB5</accession>
<dbReference type="Gene3D" id="3.40.309.10">
    <property type="entry name" value="Aldehyde Dehydrogenase, Chain A, domain 2"/>
    <property type="match status" value="1"/>
</dbReference>
<dbReference type="FunFam" id="3.40.309.10:FF:000001">
    <property type="entry name" value="Mitochondrial aldehyde dehydrogenase 2"/>
    <property type="match status" value="1"/>
</dbReference>
<dbReference type="CDD" id="cd07091">
    <property type="entry name" value="ALDH_F1-2_Ald2-like"/>
    <property type="match status" value="1"/>
</dbReference>
<evidence type="ECO:0000313" key="7">
    <source>
        <dbReference type="Proteomes" id="UP000274822"/>
    </source>
</evidence>